<dbReference type="PANTHER" id="PTHR24148">
    <property type="entry name" value="ANKYRIN REPEAT DOMAIN-CONTAINING PROTEIN 39 HOMOLOG-RELATED"/>
    <property type="match status" value="1"/>
</dbReference>
<dbReference type="RefSeq" id="XP_018003139.1">
    <property type="nucleotide sequence ID" value="XM_018147411.1"/>
</dbReference>
<evidence type="ECO:0000259" key="1">
    <source>
        <dbReference type="Pfam" id="PF06985"/>
    </source>
</evidence>
<accession>A0A0N1HDN9</accession>
<keyword evidence="3" id="KW-1185">Reference proteome</keyword>
<dbReference type="Pfam" id="PF06985">
    <property type="entry name" value="HET"/>
    <property type="match status" value="1"/>
</dbReference>
<dbReference type="GeneID" id="28739291"/>
<dbReference type="InterPro" id="IPR010730">
    <property type="entry name" value="HET"/>
</dbReference>
<feature type="domain" description="Heterokaryon incompatibility" evidence="1">
    <location>
        <begin position="53"/>
        <end position="90"/>
    </location>
</feature>
<reference evidence="2 3" key="1">
    <citation type="submission" date="2015-06" db="EMBL/GenBank/DDBJ databases">
        <title>Draft genome of the ant-associated black yeast Phialophora attae CBS 131958.</title>
        <authorList>
            <person name="Moreno L.F."/>
            <person name="Stielow B.J."/>
            <person name="de Hoog S."/>
            <person name="Vicente V.A."/>
            <person name="Weiss V.A."/>
            <person name="de Vries M."/>
            <person name="Cruz L.M."/>
            <person name="Souza E.M."/>
        </authorList>
    </citation>
    <scope>NUCLEOTIDE SEQUENCE [LARGE SCALE GENOMIC DNA]</scope>
    <source>
        <strain evidence="2 3">CBS 131958</strain>
    </source>
</reference>
<dbReference type="InterPro" id="IPR052895">
    <property type="entry name" value="HetReg/Transcr_Mod"/>
</dbReference>
<dbReference type="AlphaFoldDB" id="A0A0N1HDN9"/>
<dbReference type="Proteomes" id="UP000038010">
    <property type="component" value="Unassembled WGS sequence"/>
</dbReference>
<proteinExistence type="predicted"/>
<dbReference type="VEuPathDB" id="FungiDB:AB675_7071"/>
<comment type="caution">
    <text evidence="2">The sequence shown here is derived from an EMBL/GenBank/DDBJ whole genome shotgun (WGS) entry which is preliminary data.</text>
</comment>
<dbReference type="PANTHER" id="PTHR24148:SF64">
    <property type="entry name" value="HETEROKARYON INCOMPATIBILITY DOMAIN-CONTAINING PROTEIN"/>
    <property type="match status" value="1"/>
</dbReference>
<sequence length="477" mass="53234">MGDSASAVTTAAIKYKPLQSSEIRLVKLKPRQQWRTKVCVELVHRSLRSHPRYLALSYVWGESGPTKAIRVNGQPYGIPQNLHDALTYIAEEFDALASVLPGFKMRPNSEDGSIYAAAYSTVIWLGQHVLVKCQLAAHIAKTVSDVILDQPVQNQLWPGQLVVDGPNTLRWKMDGAGPIGSMPETVLRNFLEEFEDILYADWWWRVWVLQEYVRSQREPIFLPGQFQCSGLIRIHAIILKLPQEVKDLHLLRISALTARIISVLSLVHHRDDFALAGSISLAEQLFRALELKTTCDSTVSHDHIYGLLGMVDVSQLPVEMRPDYEKPFGDVCQEYARLIIEGLGNLDVLSQGSQRLVGNPSWVPDLRDSGCYNNQERLLIQKGFMDILLSGTSLLVDNGALFIVDTSTVPVDVGDEFWALKGSSFLSILRPSAVGNGTFELIGRGRHVAGTVSVGFDGSRIKKAFWEKRTCYPVTLI</sequence>
<dbReference type="STRING" id="1664694.A0A0N1HDN9"/>
<name>A0A0N1HDN9_9EURO</name>
<evidence type="ECO:0000313" key="3">
    <source>
        <dbReference type="Proteomes" id="UP000038010"/>
    </source>
</evidence>
<gene>
    <name evidence="2" type="ORF">AB675_7071</name>
</gene>
<evidence type="ECO:0000313" key="2">
    <source>
        <dbReference type="EMBL" id="KPI43176.1"/>
    </source>
</evidence>
<dbReference type="EMBL" id="LFJN01000005">
    <property type="protein sequence ID" value="KPI43176.1"/>
    <property type="molecule type" value="Genomic_DNA"/>
</dbReference>
<organism evidence="2 3">
    <name type="scientific">Cyphellophora attinorum</name>
    <dbReference type="NCBI Taxonomy" id="1664694"/>
    <lineage>
        <taxon>Eukaryota</taxon>
        <taxon>Fungi</taxon>
        <taxon>Dikarya</taxon>
        <taxon>Ascomycota</taxon>
        <taxon>Pezizomycotina</taxon>
        <taxon>Eurotiomycetes</taxon>
        <taxon>Chaetothyriomycetidae</taxon>
        <taxon>Chaetothyriales</taxon>
        <taxon>Cyphellophoraceae</taxon>
        <taxon>Cyphellophora</taxon>
    </lineage>
</organism>
<protein>
    <recommendedName>
        <fullName evidence="1">Heterokaryon incompatibility domain-containing protein</fullName>
    </recommendedName>
</protein>
<dbReference type="OrthoDB" id="4161734at2759"/>